<feature type="chain" id="PRO_5022238692" evidence="1">
    <location>
        <begin position="25"/>
        <end position="311"/>
    </location>
</feature>
<dbReference type="Gene3D" id="3.90.70.10">
    <property type="entry name" value="Cysteine proteinases"/>
    <property type="match status" value="1"/>
</dbReference>
<gene>
    <name evidence="2" type="ORF">FM042_03305</name>
</gene>
<dbReference type="SMART" id="SM00028">
    <property type="entry name" value="TPR"/>
    <property type="match status" value="3"/>
</dbReference>
<dbReference type="InterPro" id="IPR011990">
    <property type="entry name" value="TPR-like_helical_dom_sf"/>
</dbReference>
<feature type="signal peptide" evidence="1">
    <location>
        <begin position="1"/>
        <end position="24"/>
    </location>
</feature>
<dbReference type="Pfam" id="PF13181">
    <property type="entry name" value="TPR_8"/>
    <property type="match status" value="1"/>
</dbReference>
<dbReference type="NCBIfam" id="NF033920">
    <property type="entry name" value="C39_PA2778_fam"/>
    <property type="match status" value="1"/>
</dbReference>
<dbReference type="InterPro" id="IPR019734">
    <property type="entry name" value="TPR_rpt"/>
</dbReference>
<evidence type="ECO:0000313" key="2">
    <source>
        <dbReference type="EMBL" id="TRW49893.1"/>
    </source>
</evidence>
<accession>A0A552X5N1</accession>
<keyword evidence="3" id="KW-1185">Reference proteome</keyword>
<evidence type="ECO:0000256" key="1">
    <source>
        <dbReference type="SAM" id="SignalP"/>
    </source>
</evidence>
<dbReference type="SUPFAM" id="SSF48452">
    <property type="entry name" value="TPR-like"/>
    <property type="match status" value="1"/>
</dbReference>
<name>A0A552X5N1_9GAMM</name>
<evidence type="ECO:0000313" key="3">
    <source>
        <dbReference type="Proteomes" id="UP000320359"/>
    </source>
</evidence>
<dbReference type="CDD" id="cd02549">
    <property type="entry name" value="Peptidase_C39A"/>
    <property type="match status" value="1"/>
</dbReference>
<sequence length="311" mass="34756">MTARFFPMLIALLGLSILTGCASAPMQHRTLNTAEFTPVELVNTPFFPQDAYQCGPAALATVLVVSGVDDMTPDVLKPQVYLPEREGSLQPELLGAARRADRIPYPIQPQLAALFTELEAGHPVLVLQNLGVQRWPRWHYAVVIGFDPQREEVILRSGTTEREVMSLRRFEQTWQLGAYWGVVVTEPGQIPATAEPVRYLAAVSALEQQQRFDTAIKGYEAALRRWPREYTPAFGLGNIAYQQGRYADAEMHYYHATELAAEEPVIYFNLAWALLRQGKRDEAMLAAEIAQMLAPDHDRYGNAVAVIESAD</sequence>
<dbReference type="Pfam" id="PF13432">
    <property type="entry name" value="TPR_16"/>
    <property type="match status" value="1"/>
</dbReference>
<dbReference type="Gene3D" id="1.25.40.10">
    <property type="entry name" value="Tetratricopeptide repeat domain"/>
    <property type="match status" value="1"/>
</dbReference>
<proteinExistence type="predicted"/>
<dbReference type="OrthoDB" id="5611441at2"/>
<reference evidence="2 3" key="1">
    <citation type="submission" date="2019-07" db="EMBL/GenBank/DDBJ databases">
        <authorList>
            <person name="Yang M."/>
            <person name="Zhao D."/>
            <person name="Xiang H."/>
        </authorList>
    </citation>
    <scope>NUCLEOTIDE SEQUENCE [LARGE SCALE GENOMIC DNA]</scope>
    <source>
        <strain evidence="2 3">IM1326</strain>
    </source>
</reference>
<dbReference type="EMBL" id="VJWL01000001">
    <property type="protein sequence ID" value="TRW49893.1"/>
    <property type="molecule type" value="Genomic_DNA"/>
</dbReference>
<dbReference type="InterPro" id="IPR039563">
    <property type="entry name" value="Peptidase_C39_single_dom"/>
</dbReference>
<keyword evidence="1" id="KW-0732">Signal</keyword>
<organism evidence="2 3">
    <name type="scientific">Aliidiomarina halalkaliphila</name>
    <dbReference type="NCBI Taxonomy" id="2593535"/>
    <lineage>
        <taxon>Bacteria</taxon>
        <taxon>Pseudomonadati</taxon>
        <taxon>Pseudomonadota</taxon>
        <taxon>Gammaproteobacteria</taxon>
        <taxon>Alteromonadales</taxon>
        <taxon>Idiomarinaceae</taxon>
        <taxon>Aliidiomarina</taxon>
    </lineage>
</organism>
<protein>
    <submittedName>
        <fullName evidence="2">Tetratricopeptide repeat protein</fullName>
    </submittedName>
</protein>
<dbReference type="AlphaFoldDB" id="A0A552X5N1"/>
<dbReference type="Proteomes" id="UP000320359">
    <property type="component" value="Unassembled WGS sequence"/>
</dbReference>
<dbReference type="RefSeq" id="WP_143234312.1">
    <property type="nucleotide sequence ID" value="NZ_VJWL01000001.1"/>
</dbReference>
<comment type="caution">
    <text evidence="2">The sequence shown here is derived from an EMBL/GenBank/DDBJ whole genome shotgun (WGS) entry which is preliminary data.</text>
</comment>
<dbReference type="PROSITE" id="PS51257">
    <property type="entry name" value="PROKAR_LIPOPROTEIN"/>
    <property type="match status" value="1"/>
</dbReference>